<dbReference type="PANTHER" id="PTHR21064">
    <property type="entry name" value="AMINOGLYCOSIDE PHOSPHOTRANSFERASE DOMAIN-CONTAINING PROTEIN-RELATED"/>
    <property type="match status" value="1"/>
</dbReference>
<evidence type="ECO:0000313" key="3">
    <source>
        <dbReference type="EMBL" id="OGG24266.1"/>
    </source>
</evidence>
<name>A0A1F6AI29_9BACT</name>
<dbReference type="Gene3D" id="3.90.1200.10">
    <property type="match status" value="1"/>
</dbReference>
<dbReference type="InterPro" id="IPR011009">
    <property type="entry name" value="Kinase-like_dom_sf"/>
</dbReference>
<evidence type="ECO:0000256" key="1">
    <source>
        <dbReference type="ARBA" id="ARBA00038240"/>
    </source>
</evidence>
<proteinExistence type="inferred from homology"/>
<dbReference type="InterPro" id="IPR050249">
    <property type="entry name" value="Pseudomonas-type_ThrB"/>
</dbReference>
<reference evidence="3 4" key="1">
    <citation type="journal article" date="2016" name="Nat. Commun.">
        <title>Thousands of microbial genomes shed light on interconnected biogeochemical processes in an aquifer system.</title>
        <authorList>
            <person name="Anantharaman K."/>
            <person name="Brown C.T."/>
            <person name="Hug L.A."/>
            <person name="Sharon I."/>
            <person name="Castelle C.J."/>
            <person name="Probst A.J."/>
            <person name="Thomas B.C."/>
            <person name="Singh A."/>
            <person name="Wilkins M.J."/>
            <person name="Karaoz U."/>
            <person name="Brodie E.L."/>
            <person name="Williams K.H."/>
            <person name="Hubbard S.S."/>
            <person name="Banfield J.F."/>
        </authorList>
    </citation>
    <scope>NUCLEOTIDE SEQUENCE [LARGE SCALE GENOMIC DNA]</scope>
</reference>
<gene>
    <name evidence="3" type="ORF">A3A79_03705</name>
</gene>
<dbReference type="STRING" id="1798392.A3A79_03705"/>
<dbReference type="InterPro" id="IPR002575">
    <property type="entry name" value="Aminoglycoside_PTrfase"/>
</dbReference>
<organism evidence="3 4">
    <name type="scientific">Candidatus Gottesmanbacteria bacterium RIFCSPLOWO2_01_FULL_43_11b</name>
    <dbReference type="NCBI Taxonomy" id="1798392"/>
    <lineage>
        <taxon>Bacteria</taxon>
        <taxon>Candidatus Gottesmaniibacteriota</taxon>
    </lineage>
</organism>
<protein>
    <recommendedName>
        <fullName evidence="2">Aminoglycoside phosphotransferase domain-containing protein</fullName>
    </recommendedName>
</protein>
<evidence type="ECO:0000259" key="2">
    <source>
        <dbReference type="Pfam" id="PF01636"/>
    </source>
</evidence>
<dbReference type="PANTHER" id="PTHR21064:SF6">
    <property type="entry name" value="AMINOGLYCOSIDE PHOSPHOTRANSFERASE DOMAIN-CONTAINING PROTEIN"/>
    <property type="match status" value="1"/>
</dbReference>
<dbReference type="SUPFAM" id="SSF56112">
    <property type="entry name" value="Protein kinase-like (PK-like)"/>
    <property type="match status" value="1"/>
</dbReference>
<dbReference type="Pfam" id="PF01636">
    <property type="entry name" value="APH"/>
    <property type="match status" value="1"/>
</dbReference>
<accession>A0A1F6AI29</accession>
<sequence length="320" mass="37397">MKLWLDRPDIKGSLKDFLRLVTEEFQLGTIQKFSRFPIGYQELNIKLHTSQGIFVVKIFSREKSLSRVKENVEGYIEFAKLGVPTPKLRVTKDNEYIFLTKGKTQEVYTCVMEFFKGKSFLKLPIKNQDIMTISRFMALMHRSALKPAHYNDTLGIVNFKDVFDKQENILPQDERKEMRQILEEFQVINFSKFHHSVIHGTLERENVLKDMHGNYCVLDLGCMDYNASVIDTATFLANFTIDMGLEETVLAIKDVVEEYKKFHYFSREEQRVLPVLVKTQYAILVIGMTHAIKAENDTSRQTRNWLEFGKAGLKKFQKIR</sequence>
<feature type="domain" description="Aminoglycoside phosphotransferase" evidence="2">
    <location>
        <begin position="33"/>
        <end position="242"/>
    </location>
</feature>
<dbReference type="AlphaFoldDB" id="A0A1F6AI29"/>
<dbReference type="Gene3D" id="3.30.200.20">
    <property type="entry name" value="Phosphorylase Kinase, domain 1"/>
    <property type="match status" value="1"/>
</dbReference>
<comment type="similarity">
    <text evidence="1">Belongs to the pseudomonas-type ThrB family.</text>
</comment>
<evidence type="ECO:0000313" key="4">
    <source>
        <dbReference type="Proteomes" id="UP000178759"/>
    </source>
</evidence>
<dbReference type="Proteomes" id="UP000178759">
    <property type="component" value="Unassembled WGS sequence"/>
</dbReference>
<dbReference type="EMBL" id="MFJV01000001">
    <property type="protein sequence ID" value="OGG24266.1"/>
    <property type="molecule type" value="Genomic_DNA"/>
</dbReference>
<dbReference type="GO" id="GO:0019202">
    <property type="term" value="F:amino acid kinase activity"/>
    <property type="evidence" value="ECO:0007669"/>
    <property type="project" value="TreeGrafter"/>
</dbReference>
<comment type="caution">
    <text evidence="3">The sequence shown here is derived from an EMBL/GenBank/DDBJ whole genome shotgun (WGS) entry which is preliminary data.</text>
</comment>